<dbReference type="InParanoid" id="F7FUX5"/>
<proteinExistence type="predicted"/>
<dbReference type="PANTHER" id="PTHR34828">
    <property type="entry name" value="TESTIS-EXPRESSED PROTEIN 45"/>
    <property type="match status" value="1"/>
</dbReference>
<evidence type="ECO:0000313" key="2">
    <source>
        <dbReference type="Proteomes" id="UP000002279"/>
    </source>
</evidence>
<dbReference type="AlphaFoldDB" id="F7FUX5"/>
<dbReference type="OrthoDB" id="6151791at2759"/>
<gene>
    <name evidence="1" type="primary">SAXO5</name>
</gene>
<reference evidence="1 2" key="1">
    <citation type="journal article" date="2008" name="Nature">
        <title>Genome analysis of the platypus reveals unique signatures of evolution.</title>
        <authorList>
            <person name="Warren W.C."/>
            <person name="Hillier L.W."/>
            <person name="Marshall Graves J.A."/>
            <person name="Birney E."/>
            <person name="Ponting C.P."/>
            <person name="Grutzner F."/>
            <person name="Belov K."/>
            <person name="Miller W."/>
            <person name="Clarke L."/>
            <person name="Chinwalla A.T."/>
            <person name="Yang S.P."/>
            <person name="Heger A."/>
            <person name="Locke D.P."/>
            <person name="Miethke P."/>
            <person name="Waters P.D."/>
            <person name="Veyrunes F."/>
            <person name="Fulton L."/>
            <person name="Fulton B."/>
            <person name="Graves T."/>
            <person name="Wallis J."/>
            <person name="Puente X.S."/>
            <person name="Lopez-Otin C."/>
            <person name="Ordonez G.R."/>
            <person name="Eichler E.E."/>
            <person name="Chen L."/>
            <person name="Cheng Z."/>
            <person name="Deakin J.E."/>
            <person name="Alsop A."/>
            <person name="Thompson K."/>
            <person name="Kirby P."/>
            <person name="Papenfuss A.T."/>
            <person name="Wakefield M.J."/>
            <person name="Olender T."/>
            <person name="Lancet D."/>
            <person name="Huttley G.A."/>
            <person name="Smit A.F."/>
            <person name="Pask A."/>
            <person name="Temple-Smith P."/>
            <person name="Batzer M.A."/>
            <person name="Walker J.A."/>
            <person name="Konkel M.K."/>
            <person name="Harris R.S."/>
            <person name="Whittington C.M."/>
            <person name="Wong E.S."/>
            <person name="Gemmell N.J."/>
            <person name="Buschiazzo E."/>
            <person name="Vargas Jentzsch I.M."/>
            <person name="Merkel A."/>
            <person name="Schmitz J."/>
            <person name="Zemann A."/>
            <person name="Churakov G."/>
            <person name="Kriegs J.O."/>
            <person name="Brosius J."/>
            <person name="Murchison E.P."/>
            <person name="Sachidanandam R."/>
            <person name="Smith C."/>
            <person name="Hannon G.J."/>
            <person name="Tsend-Ayush E."/>
            <person name="McMillan D."/>
            <person name="Attenborough R."/>
            <person name="Rens W."/>
            <person name="Ferguson-Smith M."/>
            <person name="Lefevre C.M."/>
            <person name="Sharp J.A."/>
            <person name="Nicholas K.R."/>
            <person name="Ray D.A."/>
            <person name="Kube M."/>
            <person name="Reinhardt R."/>
            <person name="Pringle T.H."/>
            <person name="Taylor J."/>
            <person name="Jones R.C."/>
            <person name="Nixon B."/>
            <person name="Dacheux J.L."/>
            <person name="Niwa H."/>
            <person name="Sekita Y."/>
            <person name="Huang X."/>
            <person name="Stark A."/>
            <person name="Kheradpour P."/>
            <person name="Kellis M."/>
            <person name="Flicek P."/>
            <person name="Chen Y."/>
            <person name="Webber C."/>
            <person name="Hardison R."/>
            <person name="Nelson J."/>
            <person name="Hallsworth-Pepin K."/>
            <person name="Delehaunty K."/>
            <person name="Markovic C."/>
            <person name="Minx P."/>
            <person name="Feng Y."/>
            <person name="Kremitzki C."/>
            <person name="Mitreva M."/>
            <person name="Glasscock J."/>
            <person name="Wylie T."/>
            <person name="Wohldmann P."/>
            <person name="Thiru P."/>
            <person name="Nhan M.N."/>
            <person name="Pohl C.S."/>
            <person name="Smith S.M."/>
            <person name="Hou S."/>
            <person name="Nefedov M."/>
            <person name="de Jong P.J."/>
            <person name="Renfree M.B."/>
            <person name="Mardis E.R."/>
            <person name="Wilson R.K."/>
        </authorList>
    </citation>
    <scope>NUCLEOTIDE SEQUENCE [LARGE SCALE GENOMIC DNA]</scope>
    <source>
        <strain evidence="1 2">Glennie</strain>
    </source>
</reference>
<dbReference type="InterPro" id="IPR028001">
    <property type="entry name" value="SAXO5"/>
</dbReference>
<accession>F7FUX5</accession>
<name>F7FUX5_ORNAN</name>
<dbReference type="FunCoup" id="F7FUX5">
    <property type="interactions" value="30"/>
</dbReference>
<dbReference type="eggNOG" id="ENOG502S3A0">
    <property type="taxonomic scope" value="Eukaryota"/>
</dbReference>
<keyword evidence="2" id="KW-1185">Reference proteome</keyword>
<dbReference type="Proteomes" id="UP000002279">
    <property type="component" value="Chromosome X1"/>
</dbReference>
<reference evidence="1" key="2">
    <citation type="submission" date="2025-08" db="UniProtKB">
        <authorList>
            <consortium name="Ensembl"/>
        </authorList>
    </citation>
    <scope>IDENTIFICATION</scope>
    <source>
        <strain evidence="1">Glennie</strain>
    </source>
</reference>
<dbReference type="GeneTree" id="ENSGT00390000014215"/>
<protein>
    <recommendedName>
        <fullName evidence="3">Testis expressed 45</fullName>
    </recommendedName>
</protein>
<reference evidence="1" key="3">
    <citation type="submission" date="2025-09" db="UniProtKB">
        <authorList>
            <consortium name="Ensembl"/>
        </authorList>
    </citation>
    <scope>IDENTIFICATION</scope>
    <source>
        <strain evidence="1">Glennie</strain>
    </source>
</reference>
<evidence type="ECO:0008006" key="3">
    <source>
        <dbReference type="Google" id="ProtNLM"/>
    </source>
</evidence>
<dbReference type="Bgee" id="ENSOANG00000004760">
    <property type="expression patterns" value="Expressed in testis"/>
</dbReference>
<evidence type="ECO:0000313" key="1">
    <source>
        <dbReference type="Ensembl" id="ENSOANP00000007533.3"/>
    </source>
</evidence>
<organism evidence="1 2">
    <name type="scientific">Ornithorhynchus anatinus</name>
    <name type="common">Duckbill platypus</name>
    <dbReference type="NCBI Taxonomy" id="9258"/>
    <lineage>
        <taxon>Eukaryota</taxon>
        <taxon>Metazoa</taxon>
        <taxon>Chordata</taxon>
        <taxon>Craniata</taxon>
        <taxon>Vertebrata</taxon>
        <taxon>Euteleostomi</taxon>
        <taxon>Mammalia</taxon>
        <taxon>Monotremata</taxon>
        <taxon>Ornithorhynchidae</taxon>
        <taxon>Ornithorhynchus</taxon>
    </lineage>
</organism>
<dbReference type="Ensembl" id="ENSOANT00000007535.3">
    <property type="protein sequence ID" value="ENSOANP00000007533.3"/>
    <property type="gene ID" value="ENSOANG00000004760.3"/>
</dbReference>
<dbReference type="PANTHER" id="PTHR34828:SF1">
    <property type="entry name" value="TESTIS-EXPRESSED PROTEIN 45"/>
    <property type="match status" value="1"/>
</dbReference>
<dbReference type="OMA" id="AAAHIHC"/>
<sequence length="483" mass="56198">MAVETRRLIPPRLPYIDFLKASHIRLGAESQTLKGKTTFQEHYPPRCGNHKAIPIRPVCKHIFHQDPKIVTEMITETFRSYPRWPPQKRRKGKAMNQQETNFQMHVDSKITHFTTSTTMQNSYRVPRRQYSGVKKDIDLFGKDGIPNGDRDKIEMPLTQHRLFYQPHVLDPVARAPSKHLGGVSPIQENYCQSSETIYQKDFRGGWVPPAMLHRESPSSLVFGDPSDNYRFKMSEQKTAFKVQALAHDRYNKKQAAAQTLHVNLQPGDSCLQFHTTTARDFNIPRKLAAIDTKDKPHPVFSKRAKESYSREFITTHNRIYAPVDCQNYAPRESLTWKQTQSHVILGDMELKPYCFTTMHKTDFVPPKAYPEKVDYRLCKATNIKFTWDDDKGYLSMSRQAMLPHDLRNSRREEIQQRTSYSSVILPWQDQQFFSTEYKDLFPYKYLGPMVPIKGKIQMSRVPLGTFQSHRFNEKGRSPARAAQ</sequence>
<dbReference type="Pfam" id="PF15373">
    <property type="entry name" value="SAXO5-like"/>
    <property type="match status" value="1"/>
</dbReference>
<dbReference type="HOGENOM" id="CLU_041675_0_0_1"/>